<evidence type="ECO:0000256" key="7">
    <source>
        <dbReference type="ARBA" id="ARBA00022884"/>
    </source>
</evidence>
<evidence type="ECO:0000313" key="14">
    <source>
        <dbReference type="EMBL" id="ACO14831.1"/>
    </source>
</evidence>
<keyword evidence="8" id="KW-0805">Transcription regulation</keyword>
<dbReference type="EMBL" id="BT080407">
    <property type="protein sequence ID" value="ACO14831.1"/>
    <property type="molecule type" value="mRNA"/>
</dbReference>
<evidence type="ECO:0000256" key="4">
    <source>
        <dbReference type="ARBA" id="ARBA00014464"/>
    </source>
</evidence>
<feature type="compositionally biased region" description="Pro residues" evidence="12">
    <location>
        <begin position="125"/>
        <end position="141"/>
    </location>
</feature>
<dbReference type="SUPFAM" id="SSF54928">
    <property type="entry name" value="RNA-binding domain, RBD"/>
    <property type="match status" value="1"/>
</dbReference>
<keyword evidence="5" id="KW-0158">Chromosome</keyword>
<organism evidence="14">
    <name type="scientific">Caligus clemensi</name>
    <name type="common">Sea louse</name>
    <dbReference type="NCBI Taxonomy" id="344056"/>
    <lineage>
        <taxon>Eukaryota</taxon>
        <taxon>Metazoa</taxon>
        <taxon>Ecdysozoa</taxon>
        <taxon>Arthropoda</taxon>
        <taxon>Crustacea</taxon>
        <taxon>Multicrustacea</taxon>
        <taxon>Hexanauplia</taxon>
        <taxon>Copepoda</taxon>
        <taxon>Siphonostomatoida</taxon>
        <taxon>Caligidae</taxon>
        <taxon>Caligus</taxon>
    </lineage>
</organism>
<name>C1C0M8_CALCM</name>
<gene>
    <name evidence="14" type="primary">NELFE</name>
</gene>
<evidence type="ECO:0000256" key="3">
    <source>
        <dbReference type="ARBA" id="ARBA00006120"/>
    </source>
</evidence>
<dbReference type="GO" id="GO:0005694">
    <property type="term" value="C:chromosome"/>
    <property type="evidence" value="ECO:0007669"/>
    <property type="project" value="UniProtKB-SubCell"/>
</dbReference>
<dbReference type="Pfam" id="PF00076">
    <property type="entry name" value="RRM_1"/>
    <property type="match status" value="1"/>
</dbReference>
<keyword evidence="10" id="KW-0539">Nucleus</keyword>
<keyword evidence="9" id="KW-0804">Transcription</keyword>
<accession>C1C0M8</accession>
<evidence type="ECO:0000256" key="1">
    <source>
        <dbReference type="ARBA" id="ARBA00004123"/>
    </source>
</evidence>
<evidence type="ECO:0000256" key="9">
    <source>
        <dbReference type="ARBA" id="ARBA00023163"/>
    </source>
</evidence>
<comment type="similarity">
    <text evidence="3">Belongs to the RRM NELF-E family.</text>
</comment>
<sequence>MVYISFPSQLTEEEQGLQAKYGKLKKKKRQLAALKASKPSEAEKVSKKVMEARDSKEVAKKLLRTGALQAIQKSVEKNEKSKGLKRSQGWERKLADPRVLSGYQPFSATHGPGGGFDTGADDLNPDPPPSAAPIPSNPPPSSNSTNNNTNNGNNGKKVKDLYESFVSARNREERKADKSANTVYVHGFDISEELLRKTFTPVGKIVNISMEVDKNCGFITFDKEESAECAISDYHETTTHGIQIKVSKARRQIQVDPINDASSSATWSSIAASHSQKGAFSDKRNLVIYDEEIF</sequence>
<feature type="domain" description="RRM" evidence="13">
    <location>
        <begin position="181"/>
        <end position="251"/>
    </location>
</feature>
<evidence type="ECO:0000256" key="11">
    <source>
        <dbReference type="PROSITE-ProRule" id="PRU00176"/>
    </source>
</evidence>
<evidence type="ECO:0000256" key="6">
    <source>
        <dbReference type="ARBA" id="ARBA00022491"/>
    </source>
</evidence>
<evidence type="ECO:0000256" key="8">
    <source>
        <dbReference type="ARBA" id="ARBA00023015"/>
    </source>
</evidence>
<dbReference type="GO" id="GO:0003746">
    <property type="term" value="F:translation elongation factor activity"/>
    <property type="evidence" value="ECO:0007669"/>
    <property type="project" value="UniProtKB-KW"/>
</dbReference>
<dbReference type="InterPro" id="IPR033102">
    <property type="entry name" value="NELFE"/>
</dbReference>
<dbReference type="AlphaFoldDB" id="C1C0M8"/>
<evidence type="ECO:0000256" key="2">
    <source>
        <dbReference type="ARBA" id="ARBA00004286"/>
    </source>
</evidence>
<feature type="compositionally biased region" description="Basic and acidic residues" evidence="12">
    <location>
        <begin position="74"/>
        <end position="96"/>
    </location>
</feature>
<keyword evidence="14" id="KW-0648">Protein biosynthesis</keyword>
<feature type="region of interest" description="Disordered" evidence="12">
    <location>
        <begin position="32"/>
        <end position="51"/>
    </location>
</feature>
<dbReference type="GO" id="GO:0032021">
    <property type="term" value="C:NELF complex"/>
    <property type="evidence" value="ECO:0007669"/>
    <property type="project" value="InterPro"/>
</dbReference>
<dbReference type="PROSITE" id="PS50102">
    <property type="entry name" value="RRM"/>
    <property type="match status" value="1"/>
</dbReference>
<proteinExistence type="evidence at transcript level"/>
<keyword evidence="14" id="KW-0251">Elongation factor</keyword>
<evidence type="ECO:0000259" key="13">
    <source>
        <dbReference type="PROSITE" id="PS50102"/>
    </source>
</evidence>
<dbReference type="SMART" id="SM00360">
    <property type="entry name" value="RRM"/>
    <property type="match status" value="1"/>
</dbReference>
<dbReference type="InterPro" id="IPR000504">
    <property type="entry name" value="RRM_dom"/>
</dbReference>
<dbReference type="PANTHER" id="PTHR17250">
    <property type="entry name" value="NEGATIVE ELONGATION FACTOR E"/>
    <property type="match status" value="1"/>
</dbReference>
<keyword evidence="6" id="KW-0678">Repressor</keyword>
<dbReference type="InterPro" id="IPR012677">
    <property type="entry name" value="Nucleotide-bd_a/b_plait_sf"/>
</dbReference>
<reference evidence="14" key="1">
    <citation type="submission" date="2009-03" db="EMBL/GenBank/DDBJ databases">
        <title>Caligus clemensi ESTs and full-length cDNAs.</title>
        <authorList>
            <person name="Yasuike M."/>
            <person name="von Schalburg K."/>
            <person name="Cooper G."/>
            <person name="Leong J."/>
            <person name="Jones S.R.M."/>
            <person name="Koop B.F."/>
        </authorList>
    </citation>
    <scope>NUCLEOTIDE SEQUENCE</scope>
    <source>
        <tissue evidence="14">Whole</tissue>
    </source>
</reference>
<evidence type="ECO:0000256" key="5">
    <source>
        <dbReference type="ARBA" id="ARBA00022454"/>
    </source>
</evidence>
<dbReference type="GO" id="GO:0034244">
    <property type="term" value="P:negative regulation of transcription elongation by RNA polymerase II"/>
    <property type="evidence" value="ECO:0007669"/>
    <property type="project" value="TreeGrafter"/>
</dbReference>
<comment type="subcellular location">
    <subcellularLocation>
        <location evidence="2">Chromosome</location>
    </subcellularLocation>
    <subcellularLocation>
        <location evidence="1">Nucleus</location>
    </subcellularLocation>
</comment>
<dbReference type="GO" id="GO:0003723">
    <property type="term" value="F:RNA binding"/>
    <property type="evidence" value="ECO:0007669"/>
    <property type="project" value="UniProtKB-UniRule"/>
</dbReference>
<protein>
    <recommendedName>
        <fullName evidence="4">Negative elongation factor E</fullName>
    </recommendedName>
</protein>
<feature type="region of interest" description="Disordered" evidence="12">
    <location>
        <begin position="70"/>
        <end position="157"/>
    </location>
</feature>
<feature type="compositionally biased region" description="Basic and acidic residues" evidence="12">
    <location>
        <begin position="38"/>
        <end position="51"/>
    </location>
</feature>
<dbReference type="Gene3D" id="3.30.70.330">
    <property type="match status" value="1"/>
</dbReference>
<dbReference type="InterPro" id="IPR035979">
    <property type="entry name" value="RBD_domain_sf"/>
</dbReference>
<feature type="compositionally biased region" description="Low complexity" evidence="12">
    <location>
        <begin position="142"/>
        <end position="155"/>
    </location>
</feature>
<evidence type="ECO:0000256" key="10">
    <source>
        <dbReference type="ARBA" id="ARBA00023242"/>
    </source>
</evidence>
<evidence type="ECO:0000256" key="12">
    <source>
        <dbReference type="SAM" id="MobiDB-lite"/>
    </source>
</evidence>
<dbReference type="PANTHER" id="PTHR17250:SF0">
    <property type="entry name" value="NEGATIVE ELONGATION FACTOR E"/>
    <property type="match status" value="1"/>
</dbReference>
<keyword evidence="7 11" id="KW-0694">RNA-binding</keyword>